<dbReference type="Gene3D" id="3.40.630.30">
    <property type="match status" value="1"/>
</dbReference>
<evidence type="ECO:0000259" key="1">
    <source>
        <dbReference type="Pfam" id="PF00583"/>
    </source>
</evidence>
<evidence type="ECO:0000313" key="2">
    <source>
        <dbReference type="EMBL" id="GHB66871.1"/>
    </source>
</evidence>
<dbReference type="InterPro" id="IPR000182">
    <property type="entry name" value="GNAT_dom"/>
</dbReference>
<dbReference type="Pfam" id="PF00583">
    <property type="entry name" value="Acetyltransf_1"/>
    <property type="match status" value="1"/>
</dbReference>
<dbReference type="EMBL" id="BMXF01000002">
    <property type="protein sequence ID" value="GHB66871.1"/>
    <property type="molecule type" value="Genomic_DNA"/>
</dbReference>
<dbReference type="CDD" id="cd04301">
    <property type="entry name" value="NAT_SF"/>
    <property type="match status" value="1"/>
</dbReference>
<dbReference type="AlphaFoldDB" id="A0A8J3D3P3"/>
<proteinExistence type="predicted"/>
<feature type="domain" description="N-acetyltransferase" evidence="1">
    <location>
        <begin position="63"/>
        <end position="121"/>
    </location>
</feature>
<dbReference type="SUPFAM" id="SSF55729">
    <property type="entry name" value="Acyl-CoA N-acyltransferases (Nat)"/>
    <property type="match status" value="1"/>
</dbReference>
<dbReference type="GO" id="GO:0016747">
    <property type="term" value="F:acyltransferase activity, transferring groups other than amino-acyl groups"/>
    <property type="evidence" value="ECO:0007669"/>
    <property type="project" value="InterPro"/>
</dbReference>
<accession>A0A8J3D3P3</accession>
<dbReference type="RefSeq" id="WP_189564324.1">
    <property type="nucleotide sequence ID" value="NZ_BMXF01000002.1"/>
</dbReference>
<comment type="caution">
    <text evidence="2">The sequence shown here is derived from an EMBL/GenBank/DDBJ whole genome shotgun (WGS) entry which is preliminary data.</text>
</comment>
<gene>
    <name evidence="2" type="ORF">GCM10007390_20160</name>
</gene>
<evidence type="ECO:0000313" key="3">
    <source>
        <dbReference type="Proteomes" id="UP000598271"/>
    </source>
</evidence>
<reference evidence="2 3" key="1">
    <citation type="journal article" date="2014" name="Int. J. Syst. Evol. Microbiol.">
        <title>Complete genome sequence of Corynebacterium casei LMG S-19264T (=DSM 44701T), isolated from a smear-ripened cheese.</title>
        <authorList>
            <consortium name="US DOE Joint Genome Institute (JGI-PGF)"/>
            <person name="Walter F."/>
            <person name="Albersmeier A."/>
            <person name="Kalinowski J."/>
            <person name="Ruckert C."/>
        </authorList>
    </citation>
    <scope>NUCLEOTIDE SEQUENCE [LARGE SCALE GENOMIC DNA]</scope>
    <source>
        <strain evidence="2 3">KCTC 12866</strain>
    </source>
</reference>
<name>A0A8J3D3P3_9BACT</name>
<keyword evidence="3" id="KW-1185">Reference proteome</keyword>
<organism evidence="2 3">
    <name type="scientific">Persicitalea jodogahamensis</name>
    <dbReference type="NCBI Taxonomy" id="402147"/>
    <lineage>
        <taxon>Bacteria</taxon>
        <taxon>Pseudomonadati</taxon>
        <taxon>Bacteroidota</taxon>
        <taxon>Cytophagia</taxon>
        <taxon>Cytophagales</taxon>
        <taxon>Spirosomataceae</taxon>
        <taxon>Persicitalea</taxon>
    </lineage>
</organism>
<sequence length="232" mass="26625">MKNKEIQDSHFIVEVATEDHLHHAETICAEMEESAKQRGTGIAKRSVVYLMEKMVEGKAIIATTKDGDWVGFCYIETWEHGKFVANSGLIVSPDYRKSGMAKAIKSKAFELSRKKYPNAKIIGITTSLAVMKINSDLGYEPVTFSELTTDEAFWKGCASCVNYDILTRTGRKNCLCTGMMYNHEEAEKKDEEENWNFLKESKLYERWMRIKQRIMLRRSDNTKKQNPEATLV</sequence>
<dbReference type="Proteomes" id="UP000598271">
    <property type="component" value="Unassembled WGS sequence"/>
</dbReference>
<protein>
    <submittedName>
        <fullName evidence="2">N-acetyltransferase</fullName>
    </submittedName>
</protein>
<dbReference type="InterPro" id="IPR016181">
    <property type="entry name" value="Acyl_CoA_acyltransferase"/>
</dbReference>